<dbReference type="AlphaFoldDB" id="A0A9P5PXD6"/>
<evidence type="ECO:0000313" key="3">
    <source>
        <dbReference type="Proteomes" id="UP000772434"/>
    </source>
</evidence>
<proteinExistence type="predicted"/>
<dbReference type="InterPro" id="IPR018306">
    <property type="entry name" value="Phage_T5_Orf172_DNA-bd"/>
</dbReference>
<dbReference type="EMBL" id="JADNRY010000014">
    <property type="protein sequence ID" value="KAF9074241.1"/>
    <property type="molecule type" value="Genomic_DNA"/>
</dbReference>
<gene>
    <name evidence="2" type="ORF">BDP27DRAFT_1416540</name>
</gene>
<name>A0A9P5PXD6_9AGAR</name>
<evidence type="ECO:0000313" key="2">
    <source>
        <dbReference type="EMBL" id="KAF9074241.1"/>
    </source>
</evidence>
<evidence type="ECO:0000259" key="1">
    <source>
        <dbReference type="Pfam" id="PF10544"/>
    </source>
</evidence>
<dbReference type="Pfam" id="PF10544">
    <property type="entry name" value="T5orf172"/>
    <property type="match status" value="1"/>
</dbReference>
<comment type="caution">
    <text evidence="2">The sequence shown here is derived from an EMBL/GenBank/DDBJ whole genome shotgun (WGS) entry which is preliminary data.</text>
</comment>
<dbReference type="OrthoDB" id="3038115at2759"/>
<dbReference type="Proteomes" id="UP000772434">
    <property type="component" value="Unassembled WGS sequence"/>
</dbReference>
<keyword evidence="3" id="KW-1185">Reference proteome</keyword>
<reference evidence="2" key="1">
    <citation type="submission" date="2020-11" db="EMBL/GenBank/DDBJ databases">
        <authorList>
            <consortium name="DOE Joint Genome Institute"/>
            <person name="Ahrendt S."/>
            <person name="Riley R."/>
            <person name="Andreopoulos W."/>
            <person name="Labutti K."/>
            <person name="Pangilinan J."/>
            <person name="Ruiz-Duenas F.J."/>
            <person name="Barrasa J.M."/>
            <person name="Sanchez-Garcia M."/>
            <person name="Camarero S."/>
            <person name="Miyauchi S."/>
            <person name="Serrano A."/>
            <person name="Linde D."/>
            <person name="Babiker R."/>
            <person name="Drula E."/>
            <person name="Ayuso-Fernandez I."/>
            <person name="Pacheco R."/>
            <person name="Padilla G."/>
            <person name="Ferreira P."/>
            <person name="Barriuso J."/>
            <person name="Kellner H."/>
            <person name="Castanera R."/>
            <person name="Alfaro M."/>
            <person name="Ramirez L."/>
            <person name="Pisabarro A.G."/>
            <person name="Kuo A."/>
            <person name="Tritt A."/>
            <person name="Lipzen A."/>
            <person name="He G."/>
            <person name="Yan M."/>
            <person name="Ng V."/>
            <person name="Cullen D."/>
            <person name="Martin F."/>
            <person name="Rosso M.-N."/>
            <person name="Henrissat B."/>
            <person name="Hibbett D."/>
            <person name="Martinez A.T."/>
            <person name="Grigoriev I.V."/>
        </authorList>
    </citation>
    <scope>NUCLEOTIDE SEQUENCE</scope>
    <source>
        <strain evidence="2">AH 40177</strain>
    </source>
</reference>
<feature type="domain" description="Bacteriophage T5 Orf172 DNA-binding" evidence="1">
    <location>
        <begin position="30"/>
        <end position="127"/>
    </location>
</feature>
<organism evidence="2 3">
    <name type="scientific">Rhodocollybia butyracea</name>
    <dbReference type="NCBI Taxonomy" id="206335"/>
    <lineage>
        <taxon>Eukaryota</taxon>
        <taxon>Fungi</taxon>
        <taxon>Dikarya</taxon>
        <taxon>Basidiomycota</taxon>
        <taxon>Agaricomycotina</taxon>
        <taxon>Agaricomycetes</taxon>
        <taxon>Agaricomycetidae</taxon>
        <taxon>Agaricales</taxon>
        <taxon>Marasmiineae</taxon>
        <taxon>Omphalotaceae</taxon>
        <taxon>Rhodocollybia</taxon>
    </lineage>
</organism>
<accession>A0A9P5PXD6</accession>
<sequence>MVKRPTTFLDSLITQRHLRPESVADGPGEVYFLLEKVIAGNIIVAKLGMTTDFDRRFDEHERICPQTGRLDLWRKEVPYRRRTEALLHLYLEDICVDRPRVICSSCGRKHIELFKFHSNQLQSVLSFLDSLVPSLT</sequence>
<protein>
    <recommendedName>
        <fullName evidence="1">Bacteriophage T5 Orf172 DNA-binding domain-containing protein</fullName>
    </recommendedName>
</protein>